<protein>
    <submittedName>
        <fullName evidence="1">Uncharacterized protein</fullName>
    </submittedName>
</protein>
<gene>
    <name evidence="1" type="ORF">BKG73_14070</name>
</gene>
<dbReference type="RefSeq" id="WP_070913152.1">
    <property type="nucleotide sequence ID" value="NZ_MLIC01000008.1"/>
</dbReference>
<sequence>MVDADQDKRSWRILGAVTWGRGGTWAVIAVAVLLVGTGCAPQRIDESQQISTEIRALPGVTQTTHDYFNVFTKGQRFGVTVTVSPAATADQLAAIWELFTKRVREVGFSQHDVTLTVVAPCTTPDPSSDCSKVTSAVDADAKHQNRPPFADWVRLRQLAHIGVVDISTAYSGPAPRVTVDVAVTSSQPGRPADHRDITAAFRQIAGDFAALSDAGWHVGPASGAYPALSTEQGFPDISAVALWERLNALAPTSSRFTSRSAHKDQKDVQYSTARHYLNTTYAEVPTAAEAQLRGIALQQLELLKQFGQPGIYELHGNKTSVTVWLGGCMGEMPPSQRSSAVEAEMREKFESCPR</sequence>
<accession>A0ABX3BZF8</accession>
<proteinExistence type="predicted"/>
<keyword evidence="2" id="KW-1185">Reference proteome</keyword>
<dbReference type="EMBL" id="MLIH01000025">
    <property type="protein sequence ID" value="OHU09157.1"/>
    <property type="molecule type" value="Genomic_DNA"/>
</dbReference>
<comment type="caution">
    <text evidence="1">The sequence shown here is derived from an EMBL/GenBank/DDBJ whole genome shotgun (WGS) entry which is preliminary data.</text>
</comment>
<reference evidence="1 2" key="1">
    <citation type="submission" date="2016-10" db="EMBL/GenBank/DDBJ databases">
        <title>Evaluation of Human, Animal and Environmental Mycobacterium chelonae Isolates by Core Genome Phylogenomic Analysis, Targeted Gene Comparison, and Anti-microbial Susceptibility Patterns: A Tale of Mistaken Identities.</title>
        <authorList>
            <person name="Fogelson S.B."/>
            <person name="Camus A.C."/>
            <person name="Lorenz W."/>
            <person name="Vasireddy R."/>
            <person name="Vasireddy S."/>
            <person name="Smith T."/>
            <person name="Brown-Elliott B.A."/>
            <person name="Wallace R.J.Jr."/>
            <person name="Hasan N.A."/>
            <person name="Reischl U."/>
            <person name="Sanchez S."/>
        </authorList>
    </citation>
    <scope>NUCLEOTIDE SEQUENCE [LARGE SCALE GENOMIC DNA]</scope>
    <source>
        <strain evidence="1 2">8528</strain>
    </source>
</reference>
<dbReference type="Proteomes" id="UP000179621">
    <property type="component" value="Unassembled WGS sequence"/>
</dbReference>
<evidence type="ECO:0000313" key="2">
    <source>
        <dbReference type="Proteomes" id="UP000179621"/>
    </source>
</evidence>
<name>A0ABX3BZF8_9MYCO</name>
<evidence type="ECO:0000313" key="1">
    <source>
        <dbReference type="EMBL" id="OHU09157.1"/>
    </source>
</evidence>
<organism evidence="1 2">
    <name type="scientific">Mycobacteroides saopaulense</name>
    <dbReference type="NCBI Taxonomy" id="1578165"/>
    <lineage>
        <taxon>Bacteria</taxon>
        <taxon>Bacillati</taxon>
        <taxon>Actinomycetota</taxon>
        <taxon>Actinomycetes</taxon>
        <taxon>Mycobacteriales</taxon>
        <taxon>Mycobacteriaceae</taxon>
        <taxon>Mycobacteroides</taxon>
    </lineage>
</organism>